<dbReference type="AlphaFoldDB" id="A0A4Z2GXA7"/>
<name>A0A4Z2GXA7_9TELE</name>
<keyword evidence="2" id="KW-1185">Reference proteome</keyword>
<sequence length="69" mass="7635">MLTELRAQRGANNDNGGCIHGSPSICIGNAFFTLRIEQRALEPPCMLGMLRTAMPSRDRLLRSRGVPEH</sequence>
<reference evidence="1 2" key="1">
    <citation type="submission" date="2019-03" db="EMBL/GenBank/DDBJ databases">
        <title>First draft genome of Liparis tanakae, snailfish: a comprehensive survey of snailfish specific genes.</title>
        <authorList>
            <person name="Kim W."/>
            <person name="Song I."/>
            <person name="Jeong J.-H."/>
            <person name="Kim D."/>
            <person name="Kim S."/>
            <person name="Ryu S."/>
            <person name="Song J.Y."/>
            <person name="Lee S.K."/>
        </authorList>
    </citation>
    <scope>NUCLEOTIDE SEQUENCE [LARGE SCALE GENOMIC DNA]</scope>
    <source>
        <tissue evidence="1">Muscle</tissue>
    </source>
</reference>
<comment type="caution">
    <text evidence="1">The sequence shown here is derived from an EMBL/GenBank/DDBJ whole genome shotgun (WGS) entry which is preliminary data.</text>
</comment>
<evidence type="ECO:0000313" key="2">
    <source>
        <dbReference type="Proteomes" id="UP000314294"/>
    </source>
</evidence>
<protein>
    <submittedName>
        <fullName evidence="1">Uncharacterized protein</fullName>
    </submittedName>
</protein>
<evidence type="ECO:0000313" key="1">
    <source>
        <dbReference type="EMBL" id="TNN57234.1"/>
    </source>
</evidence>
<proteinExistence type="predicted"/>
<dbReference type="Proteomes" id="UP000314294">
    <property type="component" value="Unassembled WGS sequence"/>
</dbReference>
<accession>A0A4Z2GXA7</accession>
<gene>
    <name evidence="1" type="ORF">EYF80_032568</name>
</gene>
<organism evidence="1 2">
    <name type="scientific">Liparis tanakae</name>
    <name type="common">Tanaka's snailfish</name>
    <dbReference type="NCBI Taxonomy" id="230148"/>
    <lineage>
        <taxon>Eukaryota</taxon>
        <taxon>Metazoa</taxon>
        <taxon>Chordata</taxon>
        <taxon>Craniata</taxon>
        <taxon>Vertebrata</taxon>
        <taxon>Euteleostomi</taxon>
        <taxon>Actinopterygii</taxon>
        <taxon>Neopterygii</taxon>
        <taxon>Teleostei</taxon>
        <taxon>Neoteleostei</taxon>
        <taxon>Acanthomorphata</taxon>
        <taxon>Eupercaria</taxon>
        <taxon>Perciformes</taxon>
        <taxon>Cottioidei</taxon>
        <taxon>Cottales</taxon>
        <taxon>Liparidae</taxon>
        <taxon>Liparis</taxon>
    </lineage>
</organism>
<dbReference type="EMBL" id="SRLO01000410">
    <property type="protein sequence ID" value="TNN57234.1"/>
    <property type="molecule type" value="Genomic_DNA"/>
</dbReference>